<organism evidence="2 3">
    <name type="scientific">Cryptococcus wingfieldii CBS 7118</name>
    <dbReference type="NCBI Taxonomy" id="1295528"/>
    <lineage>
        <taxon>Eukaryota</taxon>
        <taxon>Fungi</taxon>
        <taxon>Dikarya</taxon>
        <taxon>Basidiomycota</taxon>
        <taxon>Agaricomycotina</taxon>
        <taxon>Tremellomycetes</taxon>
        <taxon>Tremellales</taxon>
        <taxon>Cryptococcaceae</taxon>
        <taxon>Cryptococcus</taxon>
    </lineage>
</organism>
<evidence type="ECO:0000313" key="2">
    <source>
        <dbReference type="EMBL" id="ODO06032.1"/>
    </source>
</evidence>
<accession>A0A1E3K1G2</accession>
<dbReference type="AlphaFoldDB" id="A0A1E3K1G2"/>
<evidence type="ECO:0000256" key="1">
    <source>
        <dbReference type="SAM" id="MobiDB-lite"/>
    </source>
</evidence>
<proteinExistence type="predicted"/>
<dbReference type="RefSeq" id="XP_019034132.1">
    <property type="nucleotide sequence ID" value="XM_019173427.1"/>
</dbReference>
<reference evidence="2 3" key="1">
    <citation type="submission" date="2016-06" db="EMBL/GenBank/DDBJ databases">
        <title>Evolution of pathogenesis and genome organization in the Tremellales.</title>
        <authorList>
            <person name="Cuomo C."/>
            <person name="Litvintseva A."/>
            <person name="Heitman J."/>
            <person name="Chen Y."/>
            <person name="Sun S."/>
            <person name="Springer D."/>
            <person name="Dromer F."/>
            <person name="Young S."/>
            <person name="Zeng Q."/>
            <person name="Chapman S."/>
            <person name="Gujja S."/>
            <person name="Saif S."/>
            <person name="Birren B."/>
        </authorList>
    </citation>
    <scope>NUCLEOTIDE SEQUENCE [LARGE SCALE GENOMIC DNA]</scope>
    <source>
        <strain evidence="2 3">CBS 7118</strain>
    </source>
</reference>
<comment type="caution">
    <text evidence="2">The sequence shown here is derived from an EMBL/GenBank/DDBJ whole genome shotgun (WGS) entry which is preliminary data.</text>
</comment>
<evidence type="ECO:0000313" key="3">
    <source>
        <dbReference type="Proteomes" id="UP000094819"/>
    </source>
</evidence>
<protein>
    <submittedName>
        <fullName evidence="2">Uncharacterized protein</fullName>
    </submittedName>
</protein>
<keyword evidence="3" id="KW-1185">Reference proteome</keyword>
<dbReference type="GeneID" id="30190474"/>
<sequence>MVKDYSVNVQGGEGVQGYWHDPHLGDQFFSNSPEGSVESDDVTGLRSDRYAYGEPYERTYEAYDLEDEYGPARLLPMGNLRSPHYSDVDSPLLGSMRDDNEGNVRSKSFVFGWSDEEEVEQSH</sequence>
<name>A0A1E3K1G2_9TREE</name>
<gene>
    <name evidence="2" type="ORF">L198_01261</name>
</gene>
<dbReference type="EMBL" id="AWGH01000003">
    <property type="protein sequence ID" value="ODO06032.1"/>
    <property type="molecule type" value="Genomic_DNA"/>
</dbReference>
<feature type="region of interest" description="Disordered" evidence="1">
    <location>
        <begin position="23"/>
        <end position="43"/>
    </location>
</feature>
<dbReference type="Proteomes" id="UP000094819">
    <property type="component" value="Unassembled WGS sequence"/>
</dbReference>